<dbReference type="Proteomes" id="UP000245461">
    <property type="component" value="Unassembled WGS sequence"/>
</dbReference>
<feature type="site" description="Catalytically relevant" evidence="6">
    <location>
        <position position="172"/>
    </location>
</feature>
<evidence type="ECO:0000256" key="5">
    <source>
        <dbReference type="PIRSR" id="PIRSR004692-2"/>
    </source>
</evidence>
<dbReference type="Pfam" id="PF00571">
    <property type="entry name" value="CBS"/>
    <property type="match status" value="2"/>
</dbReference>
<feature type="domain" description="SIS" evidence="9">
    <location>
        <begin position="20"/>
        <end position="163"/>
    </location>
</feature>
<evidence type="ECO:0000256" key="6">
    <source>
        <dbReference type="PIRSR" id="PIRSR004692-3"/>
    </source>
</evidence>
<dbReference type="GO" id="GO:0097367">
    <property type="term" value="F:carbohydrate derivative binding"/>
    <property type="evidence" value="ECO:0007669"/>
    <property type="project" value="InterPro"/>
</dbReference>
<dbReference type="RefSeq" id="WP_109907433.1">
    <property type="nucleotide sequence ID" value="NZ_QGLE01000011.1"/>
</dbReference>
<evidence type="ECO:0000256" key="2">
    <source>
        <dbReference type="ARBA" id="ARBA00022737"/>
    </source>
</evidence>
<evidence type="ECO:0000256" key="1">
    <source>
        <dbReference type="ARBA" id="ARBA00008165"/>
    </source>
</evidence>
<evidence type="ECO:0000256" key="3">
    <source>
        <dbReference type="ARBA" id="ARBA00023122"/>
    </source>
</evidence>
<feature type="site" description="Catalytically relevant" evidence="6">
    <location>
        <position position="131"/>
    </location>
</feature>
<organism evidence="10 11">
    <name type="scientific">Zavarzinia aquatilis</name>
    <dbReference type="NCBI Taxonomy" id="2211142"/>
    <lineage>
        <taxon>Bacteria</taxon>
        <taxon>Pseudomonadati</taxon>
        <taxon>Pseudomonadota</taxon>
        <taxon>Alphaproteobacteria</taxon>
        <taxon>Rhodospirillales</taxon>
        <taxon>Zavarziniaceae</taxon>
        <taxon>Zavarzinia</taxon>
    </lineage>
</organism>
<feature type="binding site" evidence="5">
    <location>
        <position position="61"/>
    </location>
    <ligand>
        <name>Zn(2+)</name>
        <dbReference type="ChEBI" id="CHEBI:29105"/>
    </ligand>
</feature>
<evidence type="ECO:0000259" key="8">
    <source>
        <dbReference type="PROSITE" id="PS51371"/>
    </source>
</evidence>
<dbReference type="GO" id="GO:0019146">
    <property type="term" value="F:arabinose-5-phosphate isomerase activity"/>
    <property type="evidence" value="ECO:0007669"/>
    <property type="project" value="UniProtKB-ARBA"/>
</dbReference>
<name>A0A317DYS7_9PROT</name>
<dbReference type="NCBIfam" id="TIGR00393">
    <property type="entry name" value="kpsF"/>
    <property type="match status" value="1"/>
</dbReference>
<feature type="site" description="Catalytically relevant" evidence="6">
    <location>
        <position position="90"/>
    </location>
</feature>
<keyword evidence="5" id="KW-0479">Metal-binding</keyword>
<dbReference type="GO" id="GO:0005975">
    <property type="term" value="P:carbohydrate metabolic process"/>
    <property type="evidence" value="ECO:0007669"/>
    <property type="project" value="InterPro"/>
</dbReference>
<dbReference type="SUPFAM" id="SSF53697">
    <property type="entry name" value="SIS domain"/>
    <property type="match status" value="1"/>
</dbReference>
<evidence type="ECO:0000256" key="4">
    <source>
        <dbReference type="PIRNR" id="PIRNR004692"/>
    </source>
</evidence>
<dbReference type="InterPro" id="IPR046348">
    <property type="entry name" value="SIS_dom_sf"/>
</dbReference>
<comment type="caution">
    <text evidence="10">The sequence shown here is derived from an EMBL/GenBank/DDBJ whole genome shotgun (WGS) entry which is preliminary data.</text>
</comment>
<dbReference type="SMART" id="SM00116">
    <property type="entry name" value="CBS"/>
    <property type="match status" value="2"/>
</dbReference>
<comment type="similarity">
    <text evidence="1 4">Belongs to the SIS family. GutQ/KpsF subfamily.</text>
</comment>
<dbReference type="PANTHER" id="PTHR42745">
    <property type="match status" value="1"/>
</dbReference>
<dbReference type="AlphaFoldDB" id="A0A317DYS7"/>
<dbReference type="PROSITE" id="PS51464">
    <property type="entry name" value="SIS"/>
    <property type="match status" value="1"/>
</dbReference>
<dbReference type="InterPro" id="IPR000644">
    <property type="entry name" value="CBS_dom"/>
</dbReference>
<keyword evidence="2" id="KW-0677">Repeat</keyword>
<dbReference type="InterPro" id="IPR050986">
    <property type="entry name" value="GutQ/KpsF_isomerases"/>
</dbReference>
<evidence type="ECO:0000313" key="11">
    <source>
        <dbReference type="Proteomes" id="UP000245461"/>
    </source>
</evidence>
<dbReference type="PANTHER" id="PTHR42745:SF1">
    <property type="entry name" value="ARABINOSE 5-PHOSPHATE ISOMERASE KDSD"/>
    <property type="match status" value="1"/>
</dbReference>
<feature type="domain" description="CBS" evidence="8">
    <location>
        <begin position="253"/>
        <end position="305"/>
    </location>
</feature>
<sequence>MEADGLAALADSLNGNFGAAVARIAGAAGRVAVSGMGKSGLVGRKIAATMASTGTPAQFVHPAEASHGDLGMITPDDVVICLSNSGETKELADIVAYTRRHGICLIAITSGANSTLAQASDILLALPAAPEACPLGLAPTTSTTMQLALGDALAVALMARRGFTAEQFKSFHPGGKLGDSLVKVGALMHKGEEIPLAGASSRMDQVILTITSGHFGCAGVVDSAGRLIGVITDGDLRRKMGPDLLALSAGEVMTRNPRTTTENALGAEALFIMNSKAITALFVVDGEGRPVGVLHIHDLLRAKVA</sequence>
<evidence type="ECO:0000259" key="9">
    <source>
        <dbReference type="PROSITE" id="PS51464"/>
    </source>
</evidence>
<feature type="site" description="Catalytically relevant" evidence="6">
    <location>
        <position position="38"/>
    </location>
</feature>
<dbReference type="PROSITE" id="PS51371">
    <property type="entry name" value="CBS"/>
    <property type="match status" value="2"/>
</dbReference>
<feature type="domain" description="CBS" evidence="8">
    <location>
        <begin position="188"/>
        <end position="247"/>
    </location>
</feature>
<protein>
    <submittedName>
        <fullName evidence="10">KpsF/GutQ family sugar-phosphate isomerase</fullName>
    </submittedName>
</protein>
<reference evidence="10 11" key="1">
    <citation type="submission" date="2018-05" db="EMBL/GenBank/DDBJ databases">
        <title>Zavarzinia sp. HR-AS.</title>
        <authorList>
            <person name="Lee Y."/>
            <person name="Jeon C.O."/>
        </authorList>
    </citation>
    <scope>NUCLEOTIDE SEQUENCE [LARGE SCALE GENOMIC DNA]</scope>
    <source>
        <strain evidence="10 11">HR-AS</strain>
    </source>
</reference>
<dbReference type="Pfam" id="PF01380">
    <property type="entry name" value="SIS"/>
    <property type="match status" value="1"/>
</dbReference>
<dbReference type="GO" id="GO:1901135">
    <property type="term" value="P:carbohydrate derivative metabolic process"/>
    <property type="evidence" value="ECO:0007669"/>
    <property type="project" value="InterPro"/>
</dbReference>
<dbReference type="InterPro" id="IPR001347">
    <property type="entry name" value="SIS_dom"/>
</dbReference>
<dbReference type="EMBL" id="QGLE01000011">
    <property type="protein sequence ID" value="PWR19552.1"/>
    <property type="molecule type" value="Genomic_DNA"/>
</dbReference>
<dbReference type="CDD" id="cd05014">
    <property type="entry name" value="SIS_Kpsf"/>
    <property type="match status" value="1"/>
</dbReference>
<accession>A0A317DYS7</accession>
<dbReference type="InterPro" id="IPR046342">
    <property type="entry name" value="CBS_dom_sf"/>
</dbReference>
<proteinExistence type="inferred from homology"/>
<dbReference type="PIRSF" id="PIRSF004692">
    <property type="entry name" value="KdsD_KpsF"/>
    <property type="match status" value="1"/>
</dbReference>
<dbReference type="GO" id="GO:0046872">
    <property type="term" value="F:metal ion binding"/>
    <property type="evidence" value="ECO:0007669"/>
    <property type="project" value="UniProtKB-KW"/>
</dbReference>
<dbReference type="OrthoDB" id="9762536at2"/>
<dbReference type="CDD" id="cd04604">
    <property type="entry name" value="CBS_pair_SIS_assoc"/>
    <property type="match status" value="1"/>
</dbReference>
<dbReference type="Gene3D" id="3.40.50.10490">
    <property type="entry name" value="Glucose-6-phosphate isomerase like protein, domain 1"/>
    <property type="match status" value="1"/>
</dbReference>
<evidence type="ECO:0000313" key="10">
    <source>
        <dbReference type="EMBL" id="PWR19552.1"/>
    </source>
</evidence>
<keyword evidence="3 7" id="KW-0129">CBS domain</keyword>
<dbReference type="Gene3D" id="3.10.580.10">
    <property type="entry name" value="CBS-domain"/>
    <property type="match status" value="1"/>
</dbReference>
<keyword evidence="11" id="KW-1185">Reference proteome</keyword>
<gene>
    <name evidence="10" type="ORF">DKG74_16850</name>
</gene>
<evidence type="ECO:0000256" key="7">
    <source>
        <dbReference type="PROSITE-ProRule" id="PRU00703"/>
    </source>
</evidence>
<keyword evidence="10" id="KW-0413">Isomerase</keyword>
<dbReference type="InterPro" id="IPR035474">
    <property type="entry name" value="SIS_Kpsf"/>
</dbReference>
<dbReference type="InterPro" id="IPR004800">
    <property type="entry name" value="KdsD/KpsF-type"/>
</dbReference>
<keyword evidence="5" id="KW-0862">Zinc</keyword>
<dbReference type="FunFam" id="3.40.50.10490:FF:000011">
    <property type="entry name" value="Arabinose 5-phosphate isomerase"/>
    <property type="match status" value="1"/>
</dbReference>